<keyword evidence="4" id="KW-1185">Reference proteome</keyword>
<evidence type="ECO:0008006" key="5">
    <source>
        <dbReference type="Google" id="ProtNLM"/>
    </source>
</evidence>
<proteinExistence type="predicted"/>
<reference evidence="3" key="1">
    <citation type="submission" date="2023-07" db="EMBL/GenBank/DDBJ databases">
        <title>A chromosome-level genome assembly of Lolium multiflorum.</title>
        <authorList>
            <person name="Chen Y."/>
            <person name="Copetti D."/>
            <person name="Kolliker R."/>
            <person name="Studer B."/>
        </authorList>
    </citation>
    <scope>NUCLEOTIDE SEQUENCE</scope>
    <source>
        <strain evidence="3">02402/16</strain>
        <tissue evidence="3">Leaf</tissue>
    </source>
</reference>
<dbReference type="Pfam" id="PF13966">
    <property type="entry name" value="zf-RVT"/>
    <property type="match status" value="1"/>
</dbReference>
<dbReference type="Pfam" id="PF03478">
    <property type="entry name" value="Beta-prop_KIB1-4"/>
    <property type="match status" value="1"/>
</dbReference>
<dbReference type="EMBL" id="JAUUTY010000005">
    <property type="protein sequence ID" value="KAK1630553.1"/>
    <property type="molecule type" value="Genomic_DNA"/>
</dbReference>
<accession>A0AAD8RRI7</accession>
<evidence type="ECO:0000313" key="3">
    <source>
        <dbReference type="EMBL" id="KAK1630553.1"/>
    </source>
</evidence>
<feature type="domain" description="KIB1-4 beta-propeller" evidence="1">
    <location>
        <begin position="61"/>
        <end position="309"/>
    </location>
</feature>
<dbReference type="InterPro" id="IPR005174">
    <property type="entry name" value="KIB1-4_b-propeller"/>
</dbReference>
<organism evidence="3 4">
    <name type="scientific">Lolium multiflorum</name>
    <name type="common">Italian ryegrass</name>
    <name type="synonym">Lolium perenne subsp. multiflorum</name>
    <dbReference type="NCBI Taxonomy" id="4521"/>
    <lineage>
        <taxon>Eukaryota</taxon>
        <taxon>Viridiplantae</taxon>
        <taxon>Streptophyta</taxon>
        <taxon>Embryophyta</taxon>
        <taxon>Tracheophyta</taxon>
        <taxon>Spermatophyta</taxon>
        <taxon>Magnoliopsida</taxon>
        <taxon>Liliopsida</taxon>
        <taxon>Poales</taxon>
        <taxon>Poaceae</taxon>
        <taxon>BOP clade</taxon>
        <taxon>Pooideae</taxon>
        <taxon>Poodae</taxon>
        <taxon>Poeae</taxon>
        <taxon>Poeae Chloroplast Group 2 (Poeae type)</taxon>
        <taxon>Loliodinae</taxon>
        <taxon>Loliinae</taxon>
        <taxon>Lolium</taxon>
    </lineage>
</organism>
<feature type="domain" description="Reverse transcriptase zinc-binding" evidence="2">
    <location>
        <begin position="432"/>
        <end position="516"/>
    </location>
</feature>
<dbReference type="Proteomes" id="UP001231189">
    <property type="component" value="Unassembled WGS sequence"/>
</dbReference>
<dbReference type="AlphaFoldDB" id="A0AAD8RRI7"/>
<gene>
    <name evidence="3" type="ORF">QYE76_004868</name>
</gene>
<dbReference type="PANTHER" id="PTHR33127:SF5">
    <property type="entry name" value="TRANSMEMBRANE PROTEIN"/>
    <property type="match status" value="1"/>
</dbReference>
<name>A0AAD8RRI7_LOLMU</name>
<evidence type="ECO:0000259" key="2">
    <source>
        <dbReference type="Pfam" id="PF13966"/>
    </source>
</evidence>
<evidence type="ECO:0000259" key="1">
    <source>
        <dbReference type="Pfam" id="PF03478"/>
    </source>
</evidence>
<dbReference type="InterPro" id="IPR026960">
    <property type="entry name" value="RVT-Znf"/>
</dbReference>
<evidence type="ECO:0000313" key="4">
    <source>
        <dbReference type="Proteomes" id="UP001231189"/>
    </source>
</evidence>
<protein>
    <recommendedName>
        <fullName evidence="5">DUF295 domain-containing protein</fullName>
    </recommendedName>
</protein>
<dbReference type="PANTHER" id="PTHR33127">
    <property type="entry name" value="TRANSMEMBRANE PROTEIN"/>
    <property type="match status" value="1"/>
</dbReference>
<comment type="caution">
    <text evidence="3">The sequence shown here is derived from an EMBL/GenBank/DDBJ whole genome shotgun (WGS) entry which is preliminary data.</text>
</comment>
<sequence length="614" mass="70061">MARQCTDASANRREAHLETTYSKGFEGQNDSSPLDPSLAPLLLFDGRRDQAADADADAMFLYSIPKRQLLTRSRRAAGFTGHRYWVTPQGWLLMLHLESHDTFLLNPLTLERISLHIDQDNLLHGIGTSRCLLSHRPTDPDCVVLLLDLENKVFYYCRPGGSQWLKHEHEHGSLMTSLTTVGGKFCSHKSSTICQIVTLEFCPNPTFKTRDLVRNRMPTGYTMTDFRIIECQGKLFIVIFCHPLLCFRKITQIVVRKLDSSTGAWLDVDTIGDTTVFFVDNARYYGASFDARQVGLGKGNCIYFLTYEDKALYLYDLERGTIATHNPGRARGATYSVIGDGKSTFFWTDKWLPDGRLRDIAPNLFATVPKSALRLRRVHDGLLGGWLDDISPDLEAPAIMELFQVADRLADVALSEGVEDDFRWRWDNSHSYSARSCYRAMFGARIEMAGALQIWRSRAPPNCRFFLWLAARNRCWTAGRLSRRGLPHPTACPFCDQVEESLDHLLVGCVLAREVWSVCLRWWGKLGWMPQANTRFILWLQGKRGGPGKDRDLWTGIKLVCWCLWRHRNDVVFEGAPPSRVAVLERISEEAELWRAAGLFRDTLAVVDRWRCRE</sequence>